<dbReference type="InterPro" id="IPR000980">
    <property type="entry name" value="SH2"/>
</dbReference>
<feature type="domain" description="SH2" evidence="3">
    <location>
        <begin position="70"/>
        <end position="165"/>
    </location>
</feature>
<reference evidence="4" key="1">
    <citation type="submission" date="2015-07" db="EMBL/GenBank/DDBJ databases">
        <title>MeaNS - Measles Nucleotide Surveillance Program.</title>
        <authorList>
            <person name="Tran T."/>
            <person name="Druce J."/>
        </authorList>
    </citation>
    <scope>NUCLEOTIDE SEQUENCE</scope>
    <source>
        <strain evidence="4">UCB-OBI-ISO-001</strain>
        <tissue evidence="4">Gonad</tissue>
    </source>
</reference>
<dbReference type="Gene3D" id="3.30.505.10">
    <property type="entry name" value="SH2 domain"/>
    <property type="match status" value="1"/>
</dbReference>
<dbReference type="SUPFAM" id="SSF55550">
    <property type="entry name" value="SH2 domain"/>
    <property type="match status" value="1"/>
</dbReference>
<evidence type="ECO:0000256" key="2">
    <source>
        <dbReference type="SAM" id="MobiDB-lite"/>
    </source>
</evidence>
<dbReference type="PANTHER" id="PTHR15832:SF2">
    <property type="entry name" value="SH2 DOMAIN-CONTAINING PROTEIN"/>
    <property type="match status" value="1"/>
</dbReference>
<evidence type="ECO:0000259" key="3">
    <source>
        <dbReference type="PROSITE" id="PS50001"/>
    </source>
</evidence>
<keyword evidence="1" id="KW-0727">SH2 domain</keyword>
<proteinExistence type="predicted"/>
<dbReference type="SMART" id="SM00252">
    <property type="entry name" value="SH2"/>
    <property type="match status" value="1"/>
</dbReference>
<dbReference type="PROSITE" id="PS50001">
    <property type="entry name" value="SH2"/>
    <property type="match status" value="1"/>
</dbReference>
<organism evidence="4">
    <name type="scientific">Octopus bimaculoides</name>
    <name type="common">California two-spotted octopus</name>
    <dbReference type="NCBI Taxonomy" id="37653"/>
    <lineage>
        <taxon>Eukaryota</taxon>
        <taxon>Metazoa</taxon>
        <taxon>Spiralia</taxon>
        <taxon>Lophotrochozoa</taxon>
        <taxon>Mollusca</taxon>
        <taxon>Cephalopoda</taxon>
        <taxon>Coleoidea</taxon>
        <taxon>Octopodiformes</taxon>
        <taxon>Octopoda</taxon>
        <taxon>Incirrata</taxon>
        <taxon>Octopodidae</taxon>
        <taxon>Octopus</taxon>
    </lineage>
</organism>
<dbReference type="PANTHER" id="PTHR15832">
    <property type="entry name" value="SHC (SRC HOMOLOGY DOMAIN C-TERMINAL) ADAPTOR HOMOLOG"/>
    <property type="match status" value="1"/>
</dbReference>
<dbReference type="OrthoDB" id="10013007at2759"/>
<evidence type="ECO:0000313" key="4">
    <source>
        <dbReference type="EMBL" id="KOF80100.1"/>
    </source>
</evidence>
<accession>A0A0L8GU18</accession>
<evidence type="ECO:0000256" key="1">
    <source>
        <dbReference type="PROSITE-ProRule" id="PRU00191"/>
    </source>
</evidence>
<dbReference type="OMA" id="REIALEX"/>
<gene>
    <name evidence="4" type="ORF">OCBIM_22028436mg</name>
</gene>
<dbReference type="EMBL" id="KQ420488">
    <property type="protein sequence ID" value="KOF80100.1"/>
    <property type="molecule type" value="Genomic_DNA"/>
</dbReference>
<dbReference type="KEGG" id="obi:106874906"/>
<dbReference type="Pfam" id="PF00017">
    <property type="entry name" value="SH2"/>
    <property type="match status" value="1"/>
</dbReference>
<dbReference type="PRINTS" id="PR00401">
    <property type="entry name" value="SH2DOMAIN"/>
</dbReference>
<sequence length="201" mass="23235">MSEQTLPCYVYNLPQTSTLTTDHSPPIYEYQQQFSQHFHSSDLKQTHRLESLMGLDRSHIEDEALRHASWYQAGIPREIALEILQQEEVGSFIVRDSTTHPGCYALSVKVPKYENLSGISHYLILKTHRGVKLKGLDKEWPNLASLVTHHTVMREMLPCTLKLPRNSQNPTFKDTDKDDKDEDPDYQRLSDFSTMMADLKM</sequence>
<protein>
    <recommendedName>
        <fullName evidence="3">SH2 domain-containing protein</fullName>
    </recommendedName>
</protein>
<name>A0A0L8GU18_OCTBM</name>
<dbReference type="AlphaFoldDB" id="A0A0L8GU18"/>
<feature type="region of interest" description="Disordered" evidence="2">
    <location>
        <begin position="160"/>
        <end position="187"/>
    </location>
</feature>
<dbReference type="InterPro" id="IPR036860">
    <property type="entry name" value="SH2_dom_sf"/>
</dbReference>